<accession>A0A1L3GER2</accession>
<dbReference type="STRING" id="29542.A6070_13350"/>
<dbReference type="RefSeq" id="WP_072286250.1">
    <property type="nucleotide sequence ID" value="NZ_CP015455.1"/>
</dbReference>
<dbReference type="SUPFAM" id="SSF50182">
    <property type="entry name" value="Sm-like ribonucleoproteins"/>
    <property type="match status" value="1"/>
</dbReference>
<sequence length="286" mass="31993">MKDLQIPELPEFIDKYLSMDRLVTSLLILAATAVGLLFLRRLMKYLANRFSRYRLLISGLYPVLRLLAWIASFAYILFVIIHPPLNTLLTISASAGLAVGLGAQDLVRNIVAGILILFERPFHVGDMIEVGDHYGEVINIGLRAVQIRTFDDSVVTFPNSMVQTGSVSNSNTGQLNEMVVVKFHLPATVPIAPVRQIAWEAAVCSPYVQLDKPIRVLVEDHYDRAFLTRFTIKAYVHEIRLERVLASDISERVKTALVKRGFVPDICFLADRFDCEAPNPSSPSNP</sequence>
<feature type="transmembrane region" description="Helical" evidence="5">
    <location>
        <begin position="22"/>
        <end position="39"/>
    </location>
</feature>
<comment type="subcellular location">
    <subcellularLocation>
        <location evidence="1">Membrane</location>
    </subcellularLocation>
</comment>
<dbReference type="PANTHER" id="PTHR30221">
    <property type="entry name" value="SMALL-CONDUCTANCE MECHANOSENSITIVE CHANNEL"/>
    <property type="match status" value="1"/>
</dbReference>
<feature type="transmembrane region" description="Helical" evidence="5">
    <location>
        <begin position="60"/>
        <end position="81"/>
    </location>
</feature>
<protein>
    <recommendedName>
        <fullName evidence="6">Mechanosensitive ion channel MscS domain-containing protein</fullName>
    </recommendedName>
</protein>
<evidence type="ECO:0000256" key="1">
    <source>
        <dbReference type="ARBA" id="ARBA00004370"/>
    </source>
</evidence>
<gene>
    <name evidence="7" type="ORF">A7E75_04705</name>
</gene>
<reference evidence="7 8" key="1">
    <citation type="journal article" date="2017" name="Genome Announc.">
        <title>Complete Genome Sequences of Two Acetylene-Fermenting Pelobacter acetylenicus Strains.</title>
        <authorList>
            <person name="Sutton J.M."/>
            <person name="Baesman S.M."/>
            <person name="Fierst J.L."/>
            <person name="Poret-Peterson A.T."/>
            <person name="Oremland R.S."/>
            <person name="Dunlap D.S."/>
            <person name="Akob D.M."/>
        </authorList>
    </citation>
    <scope>NUCLEOTIDE SEQUENCE [LARGE SCALE GENOMIC DNA]</scope>
    <source>
        <strain evidence="7 8">DSM 3247</strain>
    </source>
</reference>
<dbReference type="GO" id="GO:0008381">
    <property type="term" value="F:mechanosensitive monoatomic ion channel activity"/>
    <property type="evidence" value="ECO:0007669"/>
    <property type="project" value="InterPro"/>
</dbReference>
<proteinExistence type="predicted"/>
<keyword evidence="4 5" id="KW-0472">Membrane</keyword>
<dbReference type="Gene3D" id="2.30.30.60">
    <property type="match status" value="1"/>
</dbReference>
<dbReference type="Proteomes" id="UP000182264">
    <property type="component" value="Chromosome"/>
</dbReference>
<evidence type="ECO:0000313" key="8">
    <source>
        <dbReference type="Proteomes" id="UP000182264"/>
    </source>
</evidence>
<evidence type="ECO:0000256" key="2">
    <source>
        <dbReference type="ARBA" id="ARBA00022692"/>
    </source>
</evidence>
<dbReference type="PANTHER" id="PTHR30221:SF1">
    <property type="entry name" value="SMALL-CONDUCTANCE MECHANOSENSITIVE CHANNEL"/>
    <property type="match status" value="1"/>
</dbReference>
<evidence type="ECO:0000256" key="3">
    <source>
        <dbReference type="ARBA" id="ARBA00022989"/>
    </source>
</evidence>
<dbReference type="InterPro" id="IPR045275">
    <property type="entry name" value="MscS_archaea/bacteria_type"/>
</dbReference>
<dbReference type="EMBL" id="CP015518">
    <property type="protein sequence ID" value="APG24410.1"/>
    <property type="molecule type" value="Genomic_DNA"/>
</dbReference>
<dbReference type="InterPro" id="IPR023408">
    <property type="entry name" value="MscS_beta-dom_sf"/>
</dbReference>
<evidence type="ECO:0000313" key="7">
    <source>
        <dbReference type="EMBL" id="APG24410.1"/>
    </source>
</evidence>
<dbReference type="KEGG" id="pace:A6070_13350"/>
<evidence type="ECO:0000259" key="6">
    <source>
        <dbReference type="Pfam" id="PF00924"/>
    </source>
</evidence>
<keyword evidence="8" id="KW-1185">Reference proteome</keyword>
<keyword evidence="2 5" id="KW-0812">Transmembrane</keyword>
<dbReference type="Pfam" id="PF00924">
    <property type="entry name" value="MS_channel_2nd"/>
    <property type="match status" value="1"/>
</dbReference>
<dbReference type="OrthoDB" id="9784565at2"/>
<dbReference type="InterPro" id="IPR010920">
    <property type="entry name" value="LSM_dom_sf"/>
</dbReference>
<feature type="domain" description="Mechanosensitive ion channel MscS" evidence="6">
    <location>
        <begin position="105"/>
        <end position="171"/>
    </location>
</feature>
<evidence type="ECO:0000256" key="4">
    <source>
        <dbReference type="ARBA" id="ARBA00023136"/>
    </source>
</evidence>
<dbReference type="InterPro" id="IPR006685">
    <property type="entry name" value="MscS_channel_2nd"/>
</dbReference>
<dbReference type="Gene3D" id="1.10.287.1260">
    <property type="match status" value="1"/>
</dbReference>
<evidence type="ECO:0000256" key="5">
    <source>
        <dbReference type="SAM" id="Phobius"/>
    </source>
</evidence>
<organism evidence="7 8">
    <name type="scientific">Syntrophotalea acetylenica</name>
    <name type="common">Pelobacter acetylenicus</name>
    <dbReference type="NCBI Taxonomy" id="29542"/>
    <lineage>
        <taxon>Bacteria</taxon>
        <taxon>Pseudomonadati</taxon>
        <taxon>Thermodesulfobacteriota</taxon>
        <taxon>Desulfuromonadia</taxon>
        <taxon>Desulfuromonadales</taxon>
        <taxon>Syntrophotaleaceae</taxon>
        <taxon>Syntrophotalea</taxon>
    </lineage>
</organism>
<name>A0A1L3GER2_SYNAC</name>
<dbReference type="GO" id="GO:0016020">
    <property type="term" value="C:membrane"/>
    <property type="evidence" value="ECO:0007669"/>
    <property type="project" value="UniProtKB-SubCell"/>
</dbReference>
<dbReference type="AlphaFoldDB" id="A0A1L3GER2"/>
<keyword evidence="3 5" id="KW-1133">Transmembrane helix</keyword>